<name>A0A4U5NZV6_STECR</name>
<accession>A0A4U5NZV6</accession>
<dbReference type="AlphaFoldDB" id="A0A4U5NZV6"/>
<comment type="caution">
    <text evidence="1">The sequence shown here is derived from an EMBL/GenBank/DDBJ whole genome shotgun (WGS) entry which is preliminary data.</text>
</comment>
<reference evidence="1 2" key="1">
    <citation type="journal article" date="2015" name="Genome Biol.">
        <title>Comparative genomics of Steinernema reveals deeply conserved gene regulatory networks.</title>
        <authorList>
            <person name="Dillman A.R."/>
            <person name="Macchietto M."/>
            <person name="Porter C.F."/>
            <person name="Rogers A."/>
            <person name="Williams B."/>
            <person name="Antoshechkin I."/>
            <person name="Lee M.M."/>
            <person name="Goodwin Z."/>
            <person name="Lu X."/>
            <person name="Lewis E.E."/>
            <person name="Goodrich-Blair H."/>
            <person name="Stock S.P."/>
            <person name="Adams B.J."/>
            <person name="Sternberg P.W."/>
            <person name="Mortazavi A."/>
        </authorList>
    </citation>
    <scope>NUCLEOTIDE SEQUENCE [LARGE SCALE GENOMIC DNA]</scope>
    <source>
        <strain evidence="1 2">ALL</strain>
    </source>
</reference>
<keyword evidence="2" id="KW-1185">Reference proteome</keyword>
<protein>
    <submittedName>
        <fullName evidence="1">Uncharacterized protein</fullName>
    </submittedName>
</protein>
<evidence type="ECO:0000313" key="2">
    <source>
        <dbReference type="Proteomes" id="UP000298663"/>
    </source>
</evidence>
<gene>
    <name evidence="1" type="ORF">L596_013336</name>
</gene>
<organism evidence="1 2">
    <name type="scientific">Steinernema carpocapsae</name>
    <name type="common">Entomopathogenic nematode</name>
    <dbReference type="NCBI Taxonomy" id="34508"/>
    <lineage>
        <taxon>Eukaryota</taxon>
        <taxon>Metazoa</taxon>
        <taxon>Ecdysozoa</taxon>
        <taxon>Nematoda</taxon>
        <taxon>Chromadorea</taxon>
        <taxon>Rhabditida</taxon>
        <taxon>Tylenchina</taxon>
        <taxon>Panagrolaimomorpha</taxon>
        <taxon>Strongyloidoidea</taxon>
        <taxon>Steinernematidae</taxon>
        <taxon>Steinernema</taxon>
    </lineage>
</organism>
<evidence type="ECO:0000313" key="1">
    <source>
        <dbReference type="EMBL" id="TKR89196.1"/>
    </source>
</evidence>
<dbReference type="EMBL" id="AZBU02000003">
    <property type="protein sequence ID" value="TKR89196.1"/>
    <property type="molecule type" value="Genomic_DNA"/>
</dbReference>
<reference evidence="1 2" key="2">
    <citation type="journal article" date="2019" name="G3 (Bethesda)">
        <title>Hybrid Assembly of the Genome of the Entomopathogenic Nematode Steinernema carpocapsae Identifies the X-Chromosome.</title>
        <authorList>
            <person name="Serra L."/>
            <person name="Macchietto M."/>
            <person name="Macias-Munoz A."/>
            <person name="McGill C.J."/>
            <person name="Rodriguez I.M."/>
            <person name="Rodriguez B."/>
            <person name="Murad R."/>
            <person name="Mortazavi A."/>
        </authorList>
    </citation>
    <scope>NUCLEOTIDE SEQUENCE [LARGE SCALE GENOMIC DNA]</scope>
    <source>
        <strain evidence="1 2">ALL</strain>
    </source>
</reference>
<proteinExistence type="predicted"/>
<sequence length="90" mass="10482">MQKHAKIQIVRERPRRPIRVAEKEVYVRRPPAASTRHHGCLRKDGRAPYKATTSVTCRSLRNVFNYEATKPSQAQNLYEQCIRTHLLQVA</sequence>
<dbReference type="Proteomes" id="UP000298663">
    <property type="component" value="Unassembled WGS sequence"/>
</dbReference>